<dbReference type="EMBL" id="JAHRHJ020001896">
    <property type="protein sequence ID" value="KAH9292999.1"/>
    <property type="molecule type" value="Genomic_DNA"/>
</dbReference>
<evidence type="ECO:0000256" key="1">
    <source>
        <dbReference type="SAM" id="MobiDB-lite"/>
    </source>
</evidence>
<dbReference type="AlphaFoldDB" id="A0AA38C9C9"/>
<dbReference type="Pfam" id="PF13966">
    <property type="entry name" value="zf-RVT"/>
    <property type="match status" value="1"/>
</dbReference>
<protein>
    <recommendedName>
        <fullName evidence="2">Reverse transcriptase zinc-binding domain-containing protein</fullName>
    </recommendedName>
</protein>
<feature type="compositionally biased region" description="Basic residues" evidence="1">
    <location>
        <begin position="356"/>
        <end position="369"/>
    </location>
</feature>
<comment type="caution">
    <text evidence="3">The sequence shown here is derived from an EMBL/GenBank/DDBJ whole genome shotgun (WGS) entry which is preliminary data.</text>
</comment>
<evidence type="ECO:0000259" key="2">
    <source>
        <dbReference type="Pfam" id="PF13966"/>
    </source>
</evidence>
<dbReference type="Proteomes" id="UP000824469">
    <property type="component" value="Unassembled WGS sequence"/>
</dbReference>
<keyword evidence="4" id="KW-1185">Reference proteome</keyword>
<sequence>GSFVAKSIWKAWELLKPHLLWQGDGFRNGLSLNSLSLWWNPVLQFHDKPLALSLQLKGLRLFKKGIQYIQDLFCPITRDWLPWDSLKANFSLNDNDKQAISIIQDLIPGDCLHKIGVTTQRPWWFDWHWPSATPFRNYKPRLGYKLLTQKQLPLKKLNARWSLHSTRFGWKQRFNVVWAIPIEPKVAHFLWSILHQGLPVGKHLVLLGAPPPRCPFCNHIETLLHLFWFCPHAQSAWRWIHTLFQPFFPTFFTWKMVLLGDPAFIPAKFYNIWHSFRAAILYHIWKSRNAVIFNKETVDRIFAISNKLVVISNVSLQIQVQAEKVRIEVEHLQTLLDHWGSAPCAVSHIPPDSPHRRSHSQGRRSSHGRRNFDRGLAHGRRSASPHRWVSPPPSWTPPASGVFGRLGSGSGGSGRQAPDQSKFPRLSLAISPSRRGNEEEQQQTDGWEQPDDTPDTTLGGWGDRPKSPPPPPPSSMFVAAA</sequence>
<evidence type="ECO:0000313" key="4">
    <source>
        <dbReference type="Proteomes" id="UP000824469"/>
    </source>
</evidence>
<proteinExistence type="predicted"/>
<name>A0AA38C9C9_TAXCH</name>
<evidence type="ECO:0000313" key="3">
    <source>
        <dbReference type="EMBL" id="KAH9292999.1"/>
    </source>
</evidence>
<accession>A0AA38C9C9</accession>
<feature type="compositionally biased region" description="Gly residues" evidence="1">
    <location>
        <begin position="404"/>
        <end position="414"/>
    </location>
</feature>
<organism evidence="3 4">
    <name type="scientific">Taxus chinensis</name>
    <name type="common">Chinese yew</name>
    <name type="synonym">Taxus wallichiana var. chinensis</name>
    <dbReference type="NCBI Taxonomy" id="29808"/>
    <lineage>
        <taxon>Eukaryota</taxon>
        <taxon>Viridiplantae</taxon>
        <taxon>Streptophyta</taxon>
        <taxon>Embryophyta</taxon>
        <taxon>Tracheophyta</taxon>
        <taxon>Spermatophyta</taxon>
        <taxon>Pinopsida</taxon>
        <taxon>Pinidae</taxon>
        <taxon>Conifers II</taxon>
        <taxon>Cupressales</taxon>
        <taxon>Taxaceae</taxon>
        <taxon>Taxus</taxon>
    </lineage>
</organism>
<feature type="domain" description="Reverse transcriptase zinc-binding" evidence="2">
    <location>
        <begin position="171"/>
        <end position="237"/>
    </location>
</feature>
<dbReference type="InterPro" id="IPR026960">
    <property type="entry name" value="RVT-Znf"/>
</dbReference>
<feature type="non-terminal residue" evidence="3">
    <location>
        <position position="1"/>
    </location>
</feature>
<reference evidence="3 4" key="1">
    <citation type="journal article" date="2021" name="Nat. Plants">
        <title>The Taxus genome provides insights into paclitaxel biosynthesis.</title>
        <authorList>
            <person name="Xiong X."/>
            <person name="Gou J."/>
            <person name="Liao Q."/>
            <person name="Li Y."/>
            <person name="Zhou Q."/>
            <person name="Bi G."/>
            <person name="Li C."/>
            <person name="Du R."/>
            <person name="Wang X."/>
            <person name="Sun T."/>
            <person name="Guo L."/>
            <person name="Liang H."/>
            <person name="Lu P."/>
            <person name="Wu Y."/>
            <person name="Zhang Z."/>
            <person name="Ro D.K."/>
            <person name="Shang Y."/>
            <person name="Huang S."/>
            <person name="Yan J."/>
        </authorList>
    </citation>
    <scope>NUCLEOTIDE SEQUENCE [LARGE SCALE GENOMIC DNA]</scope>
    <source>
        <strain evidence="3">Ta-2019</strain>
    </source>
</reference>
<feature type="region of interest" description="Disordered" evidence="1">
    <location>
        <begin position="347"/>
        <end position="481"/>
    </location>
</feature>
<dbReference type="OMA" id="IDTIANC"/>
<gene>
    <name evidence="3" type="ORF">KI387_041816</name>
</gene>